<name>A0AAE0EBQ2_9ROSI</name>
<dbReference type="GO" id="GO:0005576">
    <property type="term" value="C:extracellular region"/>
    <property type="evidence" value="ECO:0007669"/>
    <property type="project" value="UniProtKB-SubCell"/>
</dbReference>
<comment type="caution">
    <text evidence="7">The sequence shown here is derived from an EMBL/GenBank/DDBJ whole genome shotgun (WGS) entry which is preliminary data.</text>
</comment>
<dbReference type="GO" id="GO:0060320">
    <property type="term" value="P:rejection of self pollen"/>
    <property type="evidence" value="ECO:0007669"/>
    <property type="project" value="UniProtKB-KW"/>
</dbReference>
<evidence type="ECO:0000313" key="7">
    <source>
        <dbReference type="EMBL" id="KAK3220615.1"/>
    </source>
</evidence>
<evidence type="ECO:0000256" key="2">
    <source>
        <dbReference type="ARBA" id="ARBA00005581"/>
    </source>
</evidence>
<dbReference type="PANTHER" id="PTHR31232">
    <property type="match status" value="1"/>
</dbReference>
<evidence type="ECO:0000256" key="1">
    <source>
        <dbReference type="ARBA" id="ARBA00004613"/>
    </source>
</evidence>
<protein>
    <recommendedName>
        <fullName evidence="6">S-protein homolog</fullName>
    </recommendedName>
</protein>
<comment type="similarity">
    <text evidence="2 6">Belongs to the plant self-incompatibility (S1) protein family.</text>
</comment>
<evidence type="ECO:0000256" key="6">
    <source>
        <dbReference type="RuleBase" id="RU367044"/>
    </source>
</evidence>
<keyword evidence="3 6" id="KW-0713">Self-incompatibility</keyword>
<organism evidence="7 8">
    <name type="scientific">Dipteronia sinensis</name>
    <dbReference type="NCBI Taxonomy" id="43782"/>
    <lineage>
        <taxon>Eukaryota</taxon>
        <taxon>Viridiplantae</taxon>
        <taxon>Streptophyta</taxon>
        <taxon>Embryophyta</taxon>
        <taxon>Tracheophyta</taxon>
        <taxon>Spermatophyta</taxon>
        <taxon>Magnoliopsida</taxon>
        <taxon>eudicotyledons</taxon>
        <taxon>Gunneridae</taxon>
        <taxon>Pentapetalae</taxon>
        <taxon>rosids</taxon>
        <taxon>malvids</taxon>
        <taxon>Sapindales</taxon>
        <taxon>Sapindaceae</taxon>
        <taxon>Hippocastanoideae</taxon>
        <taxon>Acereae</taxon>
        <taxon>Dipteronia</taxon>
    </lineage>
</organism>
<feature type="signal peptide" evidence="6">
    <location>
        <begin position="1"/>
        <end position="25"/>
    </location>
</feature>
<dbReference type="Pfam" id="PF05938">
    <property type="entry name" value="Self-incomp_S1"/>
    <property type="match status" value="1"/>
</dbReference>
<gene>
    <name evidence="7" type="ORF">Dsin_014585</name>
</gene>
<evidence type="ECO:0000256" key="4">
    <source>
        <dbReference type="ARBA" id="ARBA00022525"/>
    </source>
</evidence>
<evidence type="ECO:0000256" key="5">
    <source>
        <dbReference type="ARBA" id="ARBA00022729"/>
    </source>
</evidence>
<sequence length="145" mass="16812">MDMGLNLKLFHVILVMTSIFKVTLAGWNTKNTLVIQNSFRSNANSLYVHCKSDGDGHDLGEHWLAAGQKLSWSFHLSFWSSTSYHCYVQWANKKKYFVAFNDSIYKCCDNNESLTWFVGNRALLALNQKKDGKNRFIIQLDWLDH</sequence>
<dbReference type="Proteomes" id="UP001281410">
    <property type="component" value="Unassembled WGS sequence"/>
</dbReference>
<accession>A0AAE0EBQ2</accession>
<proteinExistence type="inferred from homology"/>
<dbReference type="AlphaFoldDB" id="A0AAE0EBQ2"/>
<reference evidence="7" key="1">
    <citation type="journal article" date="2023" name="Plant J.">
        <title>Genome sequences and population genomics provide insights into the demographic history, inbreeding, and mutation load of two 'living fossil' tree species of Dipteronia.</title>
        <authorList>
            <person name="Feng Y."/>
            <person name="Comes H.P."/>
            <person name="Chen J."/>
            <person name="Zhu S."/>
            <person name="Lu R."/>
            <person name="Zhang X."/>
            <person name="Li P."/>
            <person name="Qiu J."/>
            <person name="Olsen K.M."/>
            <person name="Qiu Y."/>
        </authorList>
    </citation>
    <scope>NUCLEOTIDE SEQUENCE</scope>
    <source>
        <strain evidence="7">NBL</strain>
    </source>
</reference>
<keyword evidence="4 6" id="KW-0964">Secreted</keyword>
<dbReference type="EMBL" id="JANJYJ010000004">
    <property type="protein sequence ID" value="KAK3220615.1"/>
    <property type="molecule type" value="Genomic_DNA"/>
</dbReference>
<dbReference type="InterPro" id="IPR010264">
    <property type="entry name" value="Self-incomp_S1"/>
</dbReference>
<comment type="subcellular location">
    <subcellularLocation>
        <location evidence="1 6">Secreted</location>
    </subcellularLocation>
</comment>
<evidence type="ECO:0000313" key="8">
    <source>
        <dbReference type="Proteomes" id="UP001281410"/>
    </source>
</evidence>
<feature type="chain" id="PRO_5041780016" description="S-protein homolog" evidence="6">
    <location>
        <begin position="26"/>
        <end position="145"/>
    </location>
</feature>
<keyword evidence="8" id="KW-1185">Reference proteome</keyword>
<keyword evidence="5 6" id="KW-0732">Signal</keyword>
<dbReference type="PANTHER" id="PTHR31232:SF155">
    <property type="entry name" value="PLANT SELF-INCOMPATIBILITY PROTEIN S1 FAMILY"/>
    <property type="match status" value="1"/>
</dbReference>
<evidence type="ECO:0000256" key="3">
    <source>
        <dbReference type="ARBA" id="ARBA00022471"/>
    </source>
</evidence>